<evidence type="ECO:0000256" key="7">
    <source>
        <dbReference type="SAM" id="Phobius"/>
    </source>
</evidence>
<feature type="transmembrane region" description="Helical" evidence="7">
    <location>
        <begin position="129"/>
        <end position="150"/>
    </location>
</feature>
<evidence type="ECO:0000313" key="9">
    <source>
        <dbReference type="EMBL" id="AIZ45765.1"/>
    </source>
</evidence>
<accession>A0A0A7KI35</accession>
<evidence type="ECO:0000313" key="10">
    <source>
        <dbReference type="Proteomes" id="UP000030634"/>
    </source>
</evidence>
<feature type="transmembrane region" description="Helical" evidence="7">
    <location>
        <begin position="263"/>
        <end position="279"/>
    </location>
</feature>
<dbReference type="InterPro" id="IPR011701">
    <property type="entry name" value="MFS"/>
</dbReference>
<evidence type="ECO:0000256" key="4">
    <source>
        <dbReference type="ARBA" id="ARBA00022989"/>
    </source>
</evidence>
<evidence type="ECO:0000256" key="2">
    <source>
        <dbReference type="ARBA" id="ARBA00022475"/>
    </source>
</evidence>
<dbReference type="HOGENOM" id="CLU_001265_10_6_0"/>
<dbReference type="Proteomes" id="UP000030634">
    <property type="component" value="Chromosome"/>
</dbReference>
<dbReference type="SUPFAM" id="SSF103473">
    <property type="entry name" value="MFS general substrate transporter"/>
    <property type="match status" value="1"/>
</dbReference>
<gene>
    <name evidence="9" type="ORF">QR90_12820</name>
</gene>
<comment type="subcellular location">
    <subcellularLocation>
        <location evidence="1">Cell membrane</location>
        <topology evidence="1">Multi-pass membrane protein</topology>
    </subcellularLocation>
</comment>
<dbReference type="KEGG" id="dsw:QR90_12820"/>
<feature type="transmembrane region" description="Helical" evidence="7">
    <location>
        <begin position="98"/>
        <end position="117"/>
    </location>
</feature>
<feature type="region of interest" description="Disordered" evidence="6">
    <location>
        <begin position="1"/>
        <end position="24"/>
    </location>
</feature>
<feature type="transmembrane region" description="Helical" evidence="7">
    <location>
        <begin position="225"/>
        <end position="243"/>
    </location>
</feature>
<feature type="compositionally biased region" description="Low complexity" evidence="6">
    <location>
        <begin position="1"/>
        <end position="17"/>
    </location>
</feature>
<dbReference type="Gene3D" id="1.20.1720.10">
    <property type="entry name" value="Multidrug resistance protein D"/>
    <property type="match status" value="1"/>
</dbReference>
<dbReference type="InterPro" id="IPR020846">
    <property type="entry name" value="MFS_dom"/>
</dbReference>
<dbReference type="EMBL" id="CP010028">
    <property type="protein sequence ID" value="AIZ45765.1"/>
    <property type="molecule type" value="Genomic_DNA"/>
</dbReference>
<evidence type="ECO:0000256" key="6">
    <source>
        <dbReference type="SAM" id="MobiDB-lite"/>
    </source>
</evidence>
<dbReference type="InterPro" id="IPR036259">
    <property type="entry name" value="MFS_trans_sf"/>
</dbReference>
<keyword evidence="3 7" id="KW-0812">Transmembrane</keyword>
<feature type="transmembrane region" description="Helical" evidence="7">
    <location>
        <begin position="349"/>
        <end position="370"/>
    </location>
</feature>
<feature type="transmembrane region" description="Helical" evidence="7">
    <location>
        <begin position="72"/>
        <end position="91"/>
    </location>
</feature>
<evidence type="ECO:0000256" key="5">
    <source>
        <dbReference type="ARBA" id="ARBA00023136"/>
    </source>
</evidence>
<organism evidence="9 10">
    <name type="scientific">Deinococcus radiopugnans</name>
    <dbReference type="NCBI Taxonomy" id="57497"/>
    <lineage>
        <taxon>Bacteria</taxon>
        <taxon>Thermotogati</taxon>
        <taxon>Deinococcota</taxon>
        <taxon>Deinococci</taxon>
        <taxon>Deinococcales</taxon>
        <taxon>Deinococcaceae</taxon>
        <taxon>Deinococcus</taxon>
    </lineage>
</organism>
<feature type="transmembrane region" description="Helical" evidence="7">
    <location>
        <begin position="376"/>
        <end position="396"/>
    </location>
</feature>
<dbReference type="PANTHER" id="PTHR43124:SF3">
    <property type="entry name" value="CHLORAMPHENICOL EFFLUX PUMP RV0191"/>
    <property type="match status" value="1"/>
</dbReference>
<feature type="domain" description="Major facilitator superfamily (MFS) profile" evidence="8">
    <location>
        <begin position="30"/>
        <end position="409"/>
    </location>
</feature>
<feature type="transmembrane region" description="Helical" evidence="7">
    <location>
        <begin position="188"/>
        <end position="204"/>
    </location>
</feature>
<feature type="transmembrane region" description="Helical" evidence="7">
    <location>
        <begin position="315"/>
        <end position="337"/>
    </location>
</feature>
<reference evidence="10" key="1">
    <citation type="submission" date="2014-11" db="EMBL/GenBank/DDBJ databases">
        <title>Hymenobacter sp. DG25B genome submission.</title>
        <authorList>
            <person name="Jung H.-Y."/>
            <person name="Kim M.K."/>
            <person name="Srinivasan S."/>
            <person name="Lim S."/>
        </authorList>
    </citation>
    <scope>NUCLEOTIDE SEQUENCE [LARGE SCALE GENOMIC DNA]</scope>
    <source>
        <strain evidence="10">DY59</strain>
    </source>
</reference>
<proteinExistence type="predicted"/>
<evidence type="ECO:0000256" key="3">
    <source>
        <dbReference type="ARBA" id="ARBA00022692"/>
    </source>
</evidence>
<evidence type="ECO:0000259" key="8">
    <source>
        <dbReference type="PROSITE" id="PS50850"/>
    </source>
</evidence>
<name>A0A0A7KI35_9DEIO</name>
<keyword evidence="2" id="KW-1003">Cell membrane</keyword>
<feature type="transmembrane region" description="Helical" evidence="7">
    <location>
        <begin position="32"/>
        <end position="52"/>
    </location>
</feature>
<dbReference type="InterPro" id="IPR050189">
    <property type="entry name" value="MFS_Efflux_Transporters"/>
</dbReference>
<dbReference type="PROSITE" id="PS50850">
    <property type="entry name" value="MFS"/>
    <property type="match status" value="1"/>
</dbReference>
<dbReference type="RefSeq" id="WP_039685085.1">
    <property type="nucleotide sequence ID" value="NZ_CP010028.1"/>
</dbReference>
<dbReference type="InterPro" id="IPR005829">
    <property type="entry name" value="Sugar_transporter_CS"/>
</dbReference>
<dbReference type="PROSITE" id="PS00216">
    <property type="entry name" value="SUGAR_TRANSPORT_1"/>
    <property type="match status" value="1"/>
</dbReference>
<dbReference type="GO" id="GO:0022857">
    <property type="term" value="F:transmembrane transporter activity"/>
    <property type="evidence" value="ECO:0007669"/>
    <property type="project" value="InterPro"/>
</dbReference>
<feature type="transmembrane region" description="Helical" evidence="7">
    <location>
        <begin position="162"/>
        <end position="182"/>
    </location>
</feature>
<dbReference type="Gene3D" id="1.20.1250.20">
    <property type="entry name" value="MFS general substrate transporter like domains"/>
    <property type="match status" value="1"/>
</dbReference>
<evidence type="ECO:0000256" key="1">
    <source>
        <dbReference type="ARBA" id="ARBA00004651"/>
    </source>
</evidence>
<keyword evidence="5 7" id="KW-0472">Membrane</keyword>
<sequence>MTRTTAPLPTPAAPAAAEGVSPLTPPDTLTRLTLLLLAALTIMSGATISPALPAMTVHFADHPNAALLVKLSLTIVGLAIAVSAPVGGLLVDRFGRRPVLLVSLLLYALGGASGLVAPSLDALLAGRVVLGLAVAGTMTAGGALVNDYFAGAARGRFLSQQASFTSFGGAVLLPLGGLLAGVGWRAPFGLYLVSLLLLPLVLRLPRGIPGPAQIDGPEDRPRWGTIGVIYVLALAYMAVFYLMPAQGPFLLKFLGASPASTGLLLGAFTLTAALTALGYSRFSGRFDHRRVAALGLLLLAAGWGVVAAGSSVAGVLPGLIVAGMGGGLALPNLNAWLAELTPRAWRGRIVAGMSSAIFLGQFLSPLLLAAPSDHPAQGFVWGALAIGGIGAALLALSMRGGSGLPTHSA</sequence>
<dbReference type="PANTHER" id="PTHR43124">
    <property type="entry name" value="PURINE EFFLUX PUMP PBUE"/>
    <property type="match status" value="1"/>
</dbReference>
<keyword evidence="4 7" id="KW-1133">Transmembrane helix</keyword>
<dbReference type="Pfam" id="PF07690">
    <property type="entry name" value="MFS_1"/>
    <property type="match status" value="2"/>
</dbReference>
<dbReference type="AlphaFoldDB" id="A0A0A7KI35"/>
<protein>
    <submittedName>
        <fullName evidence="9">MFS transporter</fullName>
    </submittedName>
</protein>
<dbReference type="GO" id="GO:0005886">
    <property type="term" value="C:plasma membrane"/>
    <property type="evidence" value="ECO:0007669"/>
    <property type="project" value="UniProtKB-SubCell"/>
</dbReference>
<feature type="transmembrane region" description="Helical" evidence="7">
    <location>
        <begin position="291"/>
        <end position="309"/>
    </location>
</feature>